<gene>
    <name evidence="3" type="ORF">JOC83_002868</name>
</gene>
<dbReference type="Pfam" id="PF01381">
    <property type="entry name" value="HTH_3"/>
    <property type="match status" value="1"/>
</dbReference>
<evidence type="ECO:0000313" key="4">
    <source>
        <dbReference type="Proteomes" id="UP000809829"/>
    </source>
</evidence>
<sequence>MKPIGEKMTYLRKRSGLSQGELAFHLNMSRSKVAKLETNTQPPSMEDLMTIGDFFQISLDHLVGRDFSKIQTLSEVKQVYQVGQAVLDTELYEVVTLLSTYPHLQSSLHQVSSLPKTKQDKRIPLITSLMTQIAQLDD</sequence>
<feature type="domain" description="HTH cro/C1-type" evidence="2">
    <location>
        <begin position="8"/>
        <end position="62"/>
    </location>
</feature>
<dbReference type="InterPro" id="IPR001387">
    <property type="entry name" value="Cro/C1-type_HTH"/>
</dbReference>
<dbReference type="PROSITE" id="PS50943">
    <property type="entry name" value="HTH_CROC1"/>
    <property type="match status" value="1"/>
</dbReference>
<dbReference type="Proteomes" id="UP000809829">
    <property type="component" value="Unassembled WGS sequence"/>
</dbReference>
<dbReference type="CDD" id="cd00093">
    <property type="entry name" value="HTH_XRE"/>
    <property type="match status" value="1"/>
</dbReference>
<evidence type="ECO:0000313" key="3">
    <source>
        <dbReference type="EMBL" id="MBM7704018.1"/>
    </source>
</evidence>
<dbReference type="PANTHER" id="PTHR46558">
    <property type="entry name" value="TRACRIPTIONAL REGULATORY PROTEIN-RELATED-RELATED"/>
    <property type="match status" value="1"/>
</dbReference>
<keyword evidence="4" id="KW-1185">Reference proteome</keyword>
<dbReference type="SUPFAM" id="SSF47413">
    <property type="entry name" value="lambda repressor-like DNA-binding domains"/>
    <property type="match status" value="1"/>
</dbReference>
<name>A0ABS2QXN2_9BACI</name>
<dbReference type="EMBL" id="JAFBFC010000005">
    <property type="protein sequence ID" value="MBM7704018.1"/>
    <property type="molecule type" value="Genomic_DNA"/>
</dbReference>
<proteinExistence type="predicted"/>
<dbReference type="RefSeq" id="WP_205188037.1">
    <property type="nucleotide sequence ID" value="NZ_JAFBFC010000005.1"/>
</dbReference>
<dbReference type="Gene3D" id="1.10.260.40">
    <property type="entry name" value="lambda repressor-like DNA-binding domains"/>
    <property type="match status" value="1"/>
</dbReference>
<dbReference type="PANTHER" id="PTHR46558:SF13">
    <property type="entry name" value="HTH-TYPE TRANSCRIPTIONAL REGULATOR IMMR"/>
    <property type="match status" value="1"/>
</dbReference>
<dbReference type="SMART" id="SM00530">
    <property type="entry name" value="HTH_XRE"/>
    <property type="match status" value="1"/>
</dbReference>
<organism evidence="3 4">
    <name type="scientific">Priestia iocasae</name>
    <dbReference type="NCBI Taxonomy" id="2291674"/>
    <lineage>
        <taxon>Bacteria</taxon>
        <taxon>Bacillati</taxon>
        <taxon>Bacillota</taxon>
        <taxon>Bacilli</taxon>
        <taxon>Bacillales</taxon>
        <taxon>Bacillaceae</taxon>
        <taxon>Priestia</taxon>
    </lineage>
</organism>
<keyword evidence="1" id="KW-0238">DNA-binding</keyword>
<evidence type="ECO:0000256" key="1">
    <source>
        <dbReference type="ARBA" id="ARBA00023125"/>
    </source>
</evidence>
<reference evidence="3 4" key="1">
    <citation type="submission" date="2021-01" db="EMBL/GenBank/DDBJ databases">
        <title>Genomic Encyclopedia of Type Strains, Phase IV (KMG-IV): sequencing the most valuable type-strain genomes for metagenomic binning, comparative biology and taxonomic classification.</title>
        <authorList>
            <person name="Goeker M."/>
        </authorList>
    </citation>
    <scope>NUCLEOTIDE SEQUENCE [LARGE SCALE GENOMIC DNA]</scope>
    <source>
        <strain evidence="3 4">DSM 104297</strain>
    </source>
</reference>
<evidence type="ECO:0000259" key="2">
    <source>
        <dbReference type="PROSITE" id="PS50943"/>
    </source>
</evidence>
<comment type="caution">
    <text evidence="3">The sequence shown here is derived from an EMBL/GenBank/DDBJ whole genome shotgun (WGS) entry which is preliminary data.</text>
</comment>
<accession>A0ABS2QXN2</accession>
<protein>
    <submittedName>
        <fullName evidence="3">Transcriptional regulator with XRE-family HTH domain</fullName>
    </submittedName>
</protein>
<dbReference type="InterPro" id="IPR010982">
    <property type="entry name" value="Lambda_DNA-bd_dom_sf"/>
</dbReference>